<accession>A0ACB5T7Q2</accession>
<protein>
    <submittedName>
        <fullName evidence="1">Unnamed protein product</fullName>
    </submittedName>
</protein>
<gene>
    <name evidence="1" type="ORF">Amon02_000583400</name>
</gene>
<evidence type="ECO:0000313" key="2">
    <source>
        <dbReference type="Proteomes" id="UP001165064"/>
    </source>
</evidence>
<name>A0ACB5T7Q2_AMBMO</name>
<reference evidence="1" key="1">
    <citation type="submission" date="2023-04" db="EMBL/GenBank/DDBJ databases">
        <title>Ambrosiozyma monospora NBRC 10751.</title>
        <authorList>
            <person name="Ichikawa N."/>
            <person name="Sato H."/>
            <person name="Tonouchi N."/>
        </authorList>
    </citation>
    <scope>NUCLEOTIDE SEQUENCE</scope>
    <source>
        <strain evidence="1">NBRC 10751</strain>
    </source>
</reference>
<sequence length="118" mass="13064">MAGTTSPVNKLLFQLQSVGYQATFKLKIVALSYFEDFAFLRFLLDTSNDPEDAVIKVMSQVIPFAKGHSCEVVPIIAGLVLKSVRGVLETDSYNTELLKLFSTSDKDTTSSKKHKRTS</sequence>
<keyword evidence="2" id="KW-1185">Reference proteome</keyword>
<comment type="caution">
    <text evidence="1">The sequence shown here is derived from an EMBL/GenBank/DDBJ whole genome shotgun (WGS) entry which is preliminary data.</text>
</comment>
<dbReference type="EMBL" id="BSXS01004395">
    <property type="protein sequence ID" value="GME82918.1"/>
    <property type="molecule type" value="Genomic_DNA"/>
</dbReference>
<evidence type="ECO:0000313" key="1">
    <source>
        <dbReference type="EMBL" id="GME82918.1"/>
    </source>
</evidence>
<proteinExistence type="predicted"/>
<organism evidence="1 2">
    <name type="scientific">Ambrosiozyma monospora</name>
    <name type="common">Yeast</name>
    <name type="synonym">Endomycopsis monosporus</name>
    <dbReference type="NCBI Taxonomy" id="43982"/>
    <lineage>
        <taxon>Eukaryota</taxon>
        <taxon>Fungi</taxon>
        <taxon>Dikarya</taxon>
        <taxon>Ascomycota</taxon>
        <taxon>Saccharomycotina</taxon>
        <taxon>Pichiomycetes</taxon>
        <taxon>Pichiales</taxon>
        <taxon>Pichiaceae</taxon>
        <taxon>Ambrosiozyma</taxon>
    </lineage>
</organism>
<dbReference type="Proteomes" id="UP001165064">
    <property type="component" value="Unassembled WGS sequence"/>
</dbReference>